<dbReference type="Proteomes" id="UP000756710">
    <property type="component" value="Unassembled WGS sequence"/>
</dbReference>
<evidence type="ECO:0000259" key="4">
    <source>
        <dbReference type="Pfam" id="PF00291"/>
    </source>
</evidence>
<dbReference type="EC" id="4.4.1.1" evidence="3"/>
<reference evidence="5 6" key="1">
    <citation type="submission" date="2021-03" db="EMBL/GenBank/DDBJ databases">
        <title>Genomic Encyclopedia of Type Strains, Phase IV (KMG-IV): sequencing the most valuable type-strain genomes for metagenomic binning, comparative biology and taxonomic classification.</title>
        <authorList>
            <person name="Goeker M."/>
        </authorList>
    </citation>
    <scope>NUCLEOTIDE SEQUENCE [LARGE SCALE GENOMIC DNA]</scope>
    <source>
        <strain evidence="5 6">DSM 41954</strain>
    </source>
</reference>
<accession>A0ABS4N5K4</accession>
<keyword evidence="6" id="KW-1185">Reference proteome</keyword>
<dbReference type="InterPro" id="IPR036052">
    <property type="entry name" value="TrpB-like_PALP_sf"/>
</dbReference>
<evidence type="ECO:0000256" key="1">
    <source>
        <dbReference type="ARBA" id="ARBA00001933"/>
    </source>
</evidence>
<organism evidence="5 6">
    <name type="scientific">Streptomyces iranensis</name>
    <dbReference type="NCBI Taxonomy" id="576784"/>
    <lineage>
        <taxon>Bacteria</taxon>
        <taxon>Bacillati</taxon>
        <taxon>Actinomycetota</taxon>
        <taxon>Actinomycetes</taxon>
        <taxon>Kitasatosporales</taxon>
        <taxon>Streptomycetaceae</taxon>
        <taxon>Streptomyces</taxon>
        <taxon>Streptomyces violaceusniger group</taxon>
    </lineage>
</organism>
<dbReference type="GO" id="GO:0004124">
    <property type="term" value="F:cysteine synthase activity"/>
    <property type="evidence" value="ECO:0007669"/>
    <property type="project" value="UniProtKB-EC"/>
</dbReference>
<keyword evidence="3" id="KW-0456">Lyase</keyword>
<name>A0ABS4N5K4_9ACTN</name>
<dbReference type="EMBL" id="JAGGLR010000030">
    <property type="protein sequence ID" value="MBP2067317.1"/>
    <property type="molecule type" value="Genomic_DNA"/>
</dbReference>
<gene>
    <name evidence="3" type="primary">cds1</name>
    <name evidence="5" type="ORF">J2Z30_008383</name>
</gene>
<comment type="catalytic activity">
    <reaction evidence="3">
        <text>L-cysteine + H2O = hydrogen sulfide + pyruvate + NH4(+) + H(+)</text>
        <dbReference type="Rhea" id="RHEA:24931"/>
        <dbReference type="ChEBI" id="CHEBI:15361"/>
        <dbReference type="ChEBI" id="CHEBI:15377"/>
        <dbReference type="ChEBI" id="CHEBI:15378"/>
        <dbReference type="ChEBI" id="CHEBI:28938"/>
        <dbReference type="ChEBI" id="CHEBI:29919"/>
        <dbReference type="ChEBI" id="CHEBI:35235"/>
        <dbReference type="EC" id="4.4.1.1"/>
    </reaction>
</comment>
<dbReference type="Gene3D" id="3.40.50.1100">
    <property type="match status" value="2"/>
</dbReference>
<dbReference type="InterPro" id="IPR001926">
    <property type="entry name" value="TrpB-like_PALP"/>
</dbReference>
<dbReference type="PANTHER" id="PTHR10314">
    <property type="entry name" value="CYSTATHIONINE BETA-SYNTHASE"/>
    <property type="match status" value="1"/>
</dbReference>
<dbReference type="InterPro" id="IPR050214">
    <property type="entry name" value="Cys_Synth/Cystath_Beta-Synth"/>
</dbReference>
<evidence type="ECO:0000313" key="5">
    <source>
        <dbReference type="EMBL" id="MBP2067317.1"/>
    </source>
</evidence>
<comment type="function">
    <text evidence="3">A cysteine desulfhydrase that generates hydrogen sulfide, H(2)S. The H(2)S produced by this enzyme modulates the balance between respiration and glycolysis, and contributes to redox homeostasis. Probably eliminates toxic levels of Cys (which can induce oxidative stress).</text>
</comment>
<comment type="similarity">
    <text evidence="3">Belongs to the cysteine synthase/cystathionine beta-synthase family. Cds1 subfamily.</text>
</comment>
<keyword evidence="2 3" id="KW-0663">Pyridoxal phosphate</keyword>
<keyword evidence="5" id="KW-0808">Transferase</keyword>
<evidence type="ECO:0000313" key="6">
    <source>
        <dbReference type="Proteomes" id="UP000756710"/>
    </source>
</evidence>
<sequence length="382" mass="42515">MRHKQEEWALGGTARGSIETIDVDRSDHGYREWLKEAVRKVQADAQRSADTHLLSFPLPERWGIDLYLKDESTHPTGSLKHRLARSLFLYGLCNGWIRPGKPVIEASSGSTAVSEAYFAKLIGVPFIAVMPRTTSREKCRLIEFHGGQCHFVDDPRTMYEESAALAAESGGHYMDQFTYAERATDWRGNNNIAESIYQQLRLERYPEPAWVVSTAGTGGTSATIARYVHYMQYDTRVCVADPENSCFFDGWVHHDAHASSDHGSRIEGIGRPRMEPSFVPGAIDRMMKVPDAASVAAVRALERAIGRKAGGSTGTGLWSALRIVAEMVAAGRTGSVVTLLCDPGERYLDKYYSDAWLEEQGLDIEPYVKTLDIFLTTGNWTD</sequence>
<feature type="domain" description="Tryptophan synthase beta chain-like PALP" evidence="4">
    <location>
        <begin position="57"/>
        <end position="342"/>
    </location>
</feature>
<dbReference type="SUPFAM" id="SSF53686">
    <property type="entry name" value="Tryptophan synthase beta subunit-like PLP-dependent enzymes"/>
    <property type="match status" value="1"/>
</dbReference>
<comment type="cofactor">
    <cofactor evidence="1 3">
        <name>pyridoxal 5'-phosphate</name>
        <dbReference type="ChEBI" id="CHEBI:597326"/>
    </cofactor>
</comment>
<evidence type="ECO:0000256" key="2">
    <source>
        <dbReference type="ARBA" id="ARBA00022898"/>
    </source>
</evidence>
<evidence type="ECO:0000256" key="3">
    <source>
        <dbReference type="HAMAP-Rule" id="MF_00868"/>
    </source>
</evidence>
<protein>
    <recommendedName>
        <fullName evidence="3">L-cysteine desulfhydrase Cds1</fullName>
        <ecNumber evidence="3">4.4.1.1</ecNumber>
    </recommendedName>
</protein>
<proteinExistence type="inferred from homology"/>
<dbReference type="Pfam" id="PF00291">
    <property type="entry name" value="PALP"/>
    <property type="match status" value="1"/>
</dbReference>
<dbReference type="RefSeq" id="WP_044579190.1">
    <property type="nucleotide sequence ID" value="NZ_BAABDR010000056.1"/>
</dbReference>
<dbReference type="InterPro" id="IPR047586">
    <property type="entry name" value="Cds1"/>
</dbReference>
<dbReference type="HAMAP" id="MF_00868">
    <property type="entry name" value="Cds1"/>
    <property type="match status" value="1"/>
</dbReference>
<comment type="caution">
    <text evidence="5">The sequence shown here is derived from an EMBL/GenBank/DDBJ whole genome shotgun (WGS) entry which is preliminary data.</text>
</comment>
<feature type="modified residue" description="N6-(pyridoxal phosphate)lysine" evidence="3">
    <location>
        <position position="80"/>
    </location>
</feature>
<keyword evidence="3" id="KW-0963">Cytoplasm</keyword>